<keyword evidence="10" id="KW-1185">Reference proteome</keyword>
<dbReference type="GO" id="GO:0110142">
    <property type="term" value="C:ubiquinone biosynthesis complex"/>
    <property type="evidence" value="ECO:0007669"/>
    <property type="project" value="UniProtKB-ARBA"/>
</dbReference>
<accession>A0A1W6P2I9</accession>
<keyword evidence="5" id="KW-0274">FAD</keyword>
<reference evidence="9 10" key="1">
    <citation type="submission" date="2017-02" db="EMBL/GenBank/DDBJ databases">
        <title>Ketogulonicigenium robustum SPU B003 Genome sequencing and assembly.</title>
        <authorList>
            <person name="Li Y."/>
            <person name="Liu L."/>
            <person name="Wang C."/>
            <person name="Zhang M."/>
            <person name="Zhang T."/>
            <person name="Zhang Y."/>
        </authorList>
    </citation>
    <scope>NUCLEOTIDE SEQUENCE [LARGE SCALE GENOMIC DNA]</scope>
    <source>
        <strain evidence="9 10">SPU_B003</strain>
    </source>
</reference>
<dbReference type="NCBIfam" id="TIGR01988">
    <property type="entry name" value="Ubi-OHases"/>
    <property type="match status" value="1"/>
</dbReference>
<dbReference type="PROSITE" id="PS01304">
    <property type="entry name" value="UBIH"/>
    <property type="match status" value="1"/>
</dbReference>
<dbReference type="EC" id="1.14.13.-" evidence="9"/>
<keyword evidence="4" id="KW-0285">Flavoprotein</keyword>
<gene>
    <name evidence="9" type="primary">ubiH</name>
    <name evidence="9" type="ORF">BVG79_02388</name>
</gene>
<comment type="cofactor">
    <cofactor evidence="1">
        <name>FAD</name>
        <dbReference type="ChEBI" id="CHEBI:57692"/>
    </cofactor>
</comment>
<evidence type="ECO:0000256" key="4">
    <source>
        <dbReference type="ARBA" id="ARBA00022630"/>
    </source>
</evidence>
<dbReference type="InterPro" id="IPR051205">
    <property type="entry name" value="UbiH/COQ6_monooxygenase"/>
</dbReference>
<dbReference type="InterPro" id="IPR002938">
    <property type="entry name" value="FAD-bd"/>
</dbReference>
<dbReference type="AlphaFoldDB" id="A0A1W6P2I9"/>
<evidence type="ECO:0000256" key="6">
    <source>
        <dbReference type="ARBA" id="ARBA00023002"/>
    </source>
</evidence>
<organism evidence="9 10">
    <name type="scientific">Ketogulonicigenium robustum</name>
    <dbReference type="NCBI Taxonomy" id="92947"/>
    <lineage>
        <taxon>Bacteria</taxon>
        <taxon>Pseudomonadati</taxon>
        <taxon>Pseudomonadota</taxon>
        <taxon>Alphaproteobacteria</taxon>
        <taxon>Rhodobacterales</taxon>
        <taxon>Roseobacteraceae</taxon>
        <taxon>Ketogulonicigenium</taxon>
    </lineage>
</organism>
<evidence type="ECO:0000256" key="2">
    <source>
        <dbReference type="ARBA" id="ARBA00004749"/>
    </source>
</evidence>
<protein>
    <submittedName>
        <fullName evidence="9">2-octaprenyl-6-methoxyphenol hydroxylase</fullName>
        <ecNumber evidence="9">1.14.13.-</ecNumber>
    </submittedName>
</protein>
<dbReference type="InterPro" id="IPR018168">
    <property type="entry name" value="Ubi_Hdrlase_CS"/>
</dbReference>
<evidence type="ECO:0000313" key="10">
    <source>
        <dbReference type="Proteomes" id="UP000242447"/>
    </source>
</evidence>
<dbReference type="InterPro" id="IPR010971">
    <property type="entry name" value="UbiH/COQ6"/>
</dbReference>
<keyword evidence="7" id="KW-0503">Monooxygenase</keyword>
<dbReference type="GO" id="GO:0006744">
    <property type="term" value="P:ubiquinone biosynthetic process"/>
    <property type="evidence" value="ECO:0007669"/>
    <property type="project" value="UniProtKB-UniPathway"/>
</dbReference>
<evidence type="ECO:0000256" key="5">
    <source>
        <dbReference type="ARBA" id="ARBA00022827"/>
    </source>
</evidence>
<dbReference type="Pfam" id="PF01494">
    <property type="entry name" value="FAD_binding_3"/>
    <property type="match status" value="1"/>
</dbReference>
<dbReference type="Gene3D" id="3.50.50.60">
    <property type="entry name" value="FAD/NAD(P)-binding domain"/>
    <property type="match status" value="2"/>
</dbReference>
<dbReference type="KEGG" id="kro:BVG79_02388"/>
<keyword evidence="6 9" id="KW-0560">Oxidoreductase</keyword>
<dbReference type="STRING" id="92947.BVG79_02388"/>
<comment type="pathway">
    <text evidence="2">Cofactor biosynthesis; ubiquinone biosynthesis.</text>
</comment>
<dbReference type="PRINTS" id="PR00420">
    <property type="entry name" value="RNGMNOXGNASE"/>
</dbReference>
<evidence type="ECO:0000256" key="1">
    <source>
        <dbReference type="ARBA" id="ARBA00001974"/>
    </source>
</evidence>
<evidence type="ECO:0000259" key="8">
    <source>
        <dbReference type="Pfam" id="PF01494"/>
    </source>
</evidence>
<dbReference type="Proteomes" id="UP000242447">
    <property type="component" value="Chromosome"/>
</dbReference>
<dbReference type="FunFam" id="3.50.50.60:FF:000021">
    <property type="entry name" value="Ubiquinone biosynthesis monooxygenase COQ6"/>
    <property type="match status" value="1"/>
</dbReference>
<dbReference type="GO" id="GO:0004497">
    <property type="term" value="F:monooxygenase activity"/>
    <property type="evidence" value="ECO:0007669"/>
    <property type="project" value="UniProtKB-KW"/>
</dbReference>
<dbReference type="GO" id="GO:0016705">
    <property type="term" value="F:oxidoreductase activity, acting on paired donors, with incorporation or reduction of molecular oxygen"/>
    <property type="evidence" value="ECO:0007669"/>
    <property type="project" value="InterPro"/>
</dbReference>
<dbReference type="PANTHER" id="PTHR43876:SF7">
    <property type="entry name" value="UBIQUINONE BIOSYNTHESIS MONOOXYGENASE COQ6, MITOCHONDRIAL"/>
    <property type="match status" value="1"/>
</dbReference>
<evidence type="ECO:0000256" key="3">
    <source>
        <dbReference type="ARBA" id="ARBA00005349"/>
    </source>
</evidence>
<dbReference type="UniPathway" id="UPA00232"/>
<dbReference type="PANTHER" id="PTHR43876">
    <property type="entry name" value="UBIQUINONE BIOSYNTHESIS MONOOXYGENASE COQ6, MITOCHONDRIAL"/>
    <property type="match status" value="1"/>
</dbReference>
<evidence type="ECO:0000313" key="9">
    <source>
        <dbReference type="EMBL" id="ARO15728.1"/>
    </source>
</evidence>
<feature type="domain" description="FAD-binding" evidence="8">
    <location>
        <begin position="30"/>
        <end position="368"/>
    </location>
</feature>
<evidence type="ECO:0000256" key="7">
    <source>
        <dbReference type="ARBA" id="ARBA00023033"/>
    </source>
</evidence>
<comment type="similarity">
    <text evidence="3">Belongs to the UbiH/COQ6 family.</text>
</comment>
<sequence length="431" mass="45455">MIHPLLVAATLARNRAWTIARARPSTLAMEYDVLIIGGGLNGPAQALALARGGLRCAVIDAMPVETRSADQFDGRSYALSAGTVRMLGRLGAWPADHATPIRQIKVTDGRAGEGPAPFMLHFNAAEGDDGPMGQMIEDRYLRRALLSALAAQPRIDHIAPAKVIAQAVTTSGARVTLHDGRVLHGKLLIGADGKSSGTASRAGIDRSPRPYGQMAVTCAIAHTLPHHGIAHQFFMPGGPLAILPLPDNRSSIVWSEDETRARALMAMDDAGFLAALRPAFGSFLGEITLATPRSAFPLSLSLAERFVAPRVALVGDAAHGLHPVAGQGLNAGLRDVAALTDVITAARQRGEDIGAIDVLARYQTWRRPEILALALVTDGTTKLFSNDNSMLRAARDIGLGAINALPPLRRAMMREAAGISPSLNGLPTLMG</sequence>
<name>A0A1W6P2I9_9RHOB</name>
<proteinExistence type="inferred from homology"/>
<dbReference type="EMBL" id="CP019937">
    <property type="protein sequence ID" value="ARO15728.1"/>
    <property type="molecule type" value="Genomic_DNA"/>
</dbReference>
<dbReference type="GO" id="GO:0071949">
    <property type="term" value="F:FAD binding"/>
    <property type="evidence" value="ECO:0007669"/>
    <property type="project" value="InterPro"/>
</dbReference>
<dbReference type="InterPro" id="IPR036188">
    <property type="entry name" value="FAD/NAD-bd_sf"/>
</dbReference>
<dbReference type="SUPFAM" id="SSF51905">
    <property type="entry name" value="FAD/NAD(P)-binding domain"/>
    <property type="match status" value="1"/>
</dbReference>